<protein>
    <submittedName>
        <fullName evidence="1">Uncharacterized protein</fullName>
    </submittedName>
</protein>
<comment type="caution">
    <text evidence="1">The sequence shown here is derived from an EMBL/GenBank/DDBJ whole genome shotgun (WGS) entry which is preliminary data.</text>
</comment>
<proteinExistence type="predicted"/>
<dbReference type="Proteomes" id="UP001055811">
    <property type="component" value="Linkage Group LG01"/>
</dbReference>
<dbReference type="EMBL" id="CM042009">
    <property type="protein sequence ID" value="KAI3789202.1"/>
    <property type="molecule type" value="Genomic_DNA"/>
</dbReference>
<keyword evidence="2" id="KW-1185">Reference proteome</keyword>
<evidence type="ECO:0000313" key="2">
    <source>
        <dbReference type="Proteomes" id="UP001055811"/>
    </source>
</evidence>
<reference evidence="1 2" key="2">
    <citation type="journal article" date="2022" name="Mol. Ecol. Resour.">
        <title>The genomes of chicory, endive, great burdock and yacon provide insights into Asteraceae paleo-polyploidization history and plant inulin production.</title>
        <authorList>
            <person name="Fan W."/>
            <person name="Wang S."/>
            <person name="Wang H."/>
            <person name="Wang A."/>
            <person name="Jiang F."/>
            <person name="Liu H."/>
            <person name="Zhao H."/>
            <person name="Xu D."/>
            <person name="Zhang Y."/>
        </authorList>
    </citation>
    <scope>NUCLEOTIDE SEQUENCE [LARGE SCALE GENOMIC DNA]</scope>
    <source>
        <strain evidence="2">cv. Punajuju</strain>
        <tissue evidence="1">Leaves</tissue>
    </source>
</reference>
<name>A0ACB9H0G7_CICIN</name>
<accession>A0ACB9H0G7</accession>
<reference evidence="2" key="1">
    <citation type="journal article" date="2022" name="Mol. Ecol. Resour.">
        <title>The genomes of chicory, endive, great burdock and yacon provide insights into Asteraceae palaeo-polyploidization history and plant inulin production.</title>
        <authorList>
            <person name="Fan W."/>
            <person name="Wang S."/>
            <person name="Wang H."/>
            <person name="Wang A."/>
            <person name="Jiang F."/>
            <person name="Liu H."/>
            <person name="Zhao H."/>
            <person name="Xu D."/>
            <person name="Zhang Y."/>
        </authorList>
    </citation>
    <scope>NUCLEOTIDE SEQUENCE [LARGE SCALE GENOMIC DNA]</scope>
    <source>
        <strain evidence="2">cv. Punajuju</strain>
    </source>
</reference>
<organism evidence="1 2">
    <name type="scientific">Cichorium intybus</name>
    <name type="common">Chicory</name>
    <dbReference type="NCBI Taxonomy" id="13427"/>
    <lineage>
        <taxon>Eukaryota</taxon>
        <taxon>Viridiplantae</taxon>
        <taxon>Streptophyta</taxon>
        <taxon>Embryophyta</taxon>
        <taxon>Tracheophyta</taxon>
        <taxon>Spermatophyta</taxon>
        <taxon>Magnoliopsida</taxon>
        <taxon>eudicotyledons</taxon>
        <taxon>Gunneridae</taxon>
        <taxon>Pentapetalae</taxon>
        <taxon>asterids</taxon>
        <taxon>campanulids</taxon>
        <taxon>Asterales</taxon>
        <taxon>Asteraceae</taxon>
        <taxon>Cichorioideae</taxon>
        <taxon>Cichorieae</taxon>
        <taxon>Cichoriinae</taxon>
        <taxon>Cichorium</taxon>
    </lineage>
</organism>
<sequence>MLSNQVHSYAQDAYATDTQFRFLDFIITKNLTSLLINMYAVKHYICENENTCKSIIQDQYNNLRAKLNLRNKNYLFI</sequence>
<evidence type="ECO:0000313" key="1">
    <source>
        <dbReference type="EMBL" id="KAI3789202.1"/>
    </source>
</evidence>
<gene>
    <name evidence="1" type="ORF">L2E82_01992</name>
</gene>